<dbReference type="eggNOG" id="ENOG502RZ6E">
    <property type="taxonomic scope" value="Eukaryota"/>
</dbReference>
<proteinExistence type="predicted"/>
<feature type="compositionally biased region" description="Polar residues" evidence="1">
    <location>
        <begin position="1"/>
        <end position="11"/>
    </location>
</feature>
<evidence type="ECO:0000313" key="4">
    <source>
        <dbReference type="Proteomes" id="UP000006753"/>
    </source>
</evidence>
<evidence type="ECO:0000259" key="2">
    <source>
        <dbReference type="Pfam" id="PF21492"/>
    </source>
</evidence>
<dbReference type="Gene3D" id="6.20.130.10">
    <property type="match status" value="1"/>
</dbReference>
<evidence type="ECO:0000256" key="1">
    <source>
        <dbReference type="SAM" id="MobiDB-lite"/>
    </source>
</evidence>
<dbReference type="HOGENOM" id="CLU_109501_1_0_1"/>
<organism evidence="3 4">
    <name type="scientific">Marssonina brunnea f. sp. multigermtubi (strain MB_m1)</name>
    <name type="common">Marssonina leaf spot fungus</name>
    <dbReference type="NCBI Taxonomy" id="1072389"/>
    <lineage>
        <taxon>Eukaryota</taxon>
        <taxon>Fungi</taxon>
        <taxon>Dikarya</taxon>
        <taxon>Ascomycota</taxon>
        <taxon>Pezizomycotina</taxon>
        <taxon>Leotiomycetes</taxon>
        <taxon>Helotiales</taxon>
        <taxon>Drepanopezizaceae</taxon>
        <taxon>Drepanopeziza</taxon>
    </lineage>
</organism>
<dbReference type="AlphaFoldDB" id="K1X6Y4"/>
<dbReference type="EMBL" id="JH921429">
    <property type="protein sequence ID" value="EKD20846.1"/>
    <property type="molecule type" value="Genomic_DNA"/>
</dbReference>
<dbReference type="OrthoDB" id="5587740at2759"/>
<feature type="compositionally biased region" description="Gly residues" evidence="1">
    <location>
        <begin position="127"/>
        <end position="137"/>
    </location>
</feature>
<accession>K1X6Y4</accession>
<keyword evidence="3" id="KW-0687">Ribonucleoprotein</keyword>
<dbReference type="GO" id="GO:0032543">
    <property type="term" value="P:mitochondrial translation"/>
    <property type="evidence" value="ECO:0007669"/>
    <property type="project" value="InterPro"/>
</dbReference>
<keyword evidence="4" id="KW-1185">Reference proteome</keyword>
<feature type="domain" description="Ribosomal protein bL31m N-terminal" evidence="2">
    <location>
        <begin position="38"/>
        <end position="83"/>
    </location>
</feature>
<name>K1X6Y4_MARBU</name>
<dbReference type="OMA" id="GKQTEDH"/>
<dbReference type="GO" id="GO:0003735">
    <property type="term" value="F:structural constituent of ribosome"/>
    <property type="evidence" value="ECO:0007669"/>
    <property type="project" value="InterPro"/>
</dbReference>
<dbReference type="Pfam" id="PF21492">
    <property type="entry name" value="bL31_N"/>
    <property type="match status" value="1"/>
</dbReference>
<dbReference type="GeneID" id="18757463"/>
<dbReference type="PANTHER" id="PTHR28174:SF1">
    <property type="entry name" value="LARGE RIBOSOMAL SUBUNIT PROTEIN BL31M"/>
    <property type="match status" value="1"/>
</dbReference>
<reference evidence="3 4" key="1">
    <citation type="journal article" date="2012" name="BMC Genomics">
        <title>Sequencing the genome of Marssonina brunnea reveals fungus-poplar co-evolution.</title>
        <authorList>
            <person name="Zhu S."/>
            <person name="Cao Y.-Z."/>
            <person name="Jiang C."/>
            <person name="Tan B.-Y."/>
            <person name="Wang Z."/>
            <person name="Feng S."/>
            <person name="Zhang L."/>
            <person name="Su X.-H."/>
            <person name="Brejova B."/>
            <person name="Vinar T."/>
            <person name="Xu M."/>
            <person name="Wang M.-X."/>
            <person name="Zhang S.-G."/>
            <person name="Huang M.-R."/>
            <person name="Wu R."/>
            <person name="Zhou Y."/>
        </authorList>
    </citation>
    <scope>NUCLEOTIDE SEQUENCE [LARGE SCALE GENOMIC DNA]</scope>
    <source>
        <strain evidence="3 4">MB_m1</strain>
    </source>
</reference>
<dbReference type="Proteomes" id="UP000006753">
    <property type="component" value="Unassembled WGS sequence"/>
</dbReference>
<dbReference type="GO" id="GO:0005762">
    <property type="term" value="C:mitochondrial large ribosomal subunit"/>
    <property type="evidence" value="ECO:0007669"/>
    <property type="project" value="InterPro"/>
</dbReference>
<gene>
    <name evidence="3" type="ORF">MBM_01528</name>
</gene>
<sequence>MATKIPTTTLRRASLPSHPSHIHTCRTQQTRHASLLKRPHRPYTFTQLVTLSDGSTYMQRTTSPAPIYRSTKDTRNHPLWQPSLDSLRNVEQDDAGRLKAFRKKFGRGWDAEANFEEGEGESEREGGFMGGDGGDGEGSLMDLISGGSAQVLGNGRGGGVVAESEVMQEMVTVRKDGVLVKVPAKKRAGAK</sequence>
<dbReference type="InterPro" id="IPR048874">
    <property type="entry name" value="Ribosomal_bL31m_N"/>
</dbReference>
<feature type="region of interest" description="Disordered" evidence="1">
    <location>
        <begin position="115"/>
        <end position="140"/>
    </location>
</feature>
<dbReference type="PANTHER" id="PTHR28174">
    <property type="entry name" value="54S RIBOSOMAL PROTEIN L36, MITOCHONDRIAL"/>
    <property type="match status" value="1"/>
</dbReference>
<keyword evidence="3" id="KW-0689">Ribosomal protein</keyword>
<feature type="region of interest" description="Disordered" evidence="1">
    <location>
        <begin position="1"/>
        <end position="22"/>
    </location>
</feature>
<protein>
    <submittedName>
        <fullName evidence="3">50S ribosomal protein</fullName>
    </submittedName>
</protein>
<dbReference type="STRING" id="1072389.K1X6Y4"/>
<evidence type="ECO:0000313" key="3">
    <source>
        <dbReference type="EMBL" id="EKD20846.1"/>
    </source>
</evidence>
<dbReference type="KEGG" id="mbe:MBM_01528"/>
<dbReference type="InterPro" id="IPR034600">
    <property type="entry name" value="Ribosomal_bL31m"/>
</dbReference>
<dbReference type="RefSeq" id="XP_007289417.1">
    <property type="nucleotide sequence ID" value="XM_007289355.1"/>
</dbReference>
<dbReference type="InParanoid" id="K1X6Y4"/>